<sequence>MPYFNFQVRTETHVLLTEGAELSGVDQARIEAACRVGDLLKDHAGRIWVDEEWEMNVTDDKGLILFVLQVSAAKTSATSLVRPVEASS</sequence>
<protein>
    <recommendedName>
        <fullName evidence="1">DUF6894 domain-containing protein</fullName>
    </recommendedName>
</protein>
<evidence type="ECO:0000313" key="3">
    <source>
        <dbReference type="Proteomes" id="UP001500827"/>
    </source>
</evidence>
<keyword evidence="3" id="KW-1185">Reference proteome</keyword>
<gene>
    <name evidence="2" type="ORF">GCM10022276_21500</name>
</gene>
<accession>A0ABP7LMI7</accession>
<evidence type="ECO:0000259" key="1">
    <source>
        <dbReference type="Pfam" id="PF21834"/>
    </source>
</evidence>
<comment type="caution">
    <text evidence="2">The sequence shown here is derived from an EMBL/GenBank/DDBJ whole genome shotgun (WGS) entry which is preliminary data.</text>
</comment>
<proteinExistence type="predicted"/>
<name>A0ABP7LMI7_9SPHN</name>
<dbReference type="RefSeq" id="WP_344699691.1">
    <property type="nucleotide sequence ID" value="NZ_BAABBM010000001.1"/>
</dbReference>
<feature type="domain" description="DUF6894" evidence="1">
    <location>
        <begin position="4"/>
        <end position="70"/>
    </location>
</feature>
<dbReference type="EMBL" id="BAABBM010000001">
    <property type="protein sequence ID" value="GAA3902503.1"/>
    <property type="molecule type" value="Genomic_DNA"/>
</dbReference>
<reference evidence="3" key="1">
    <citation type="journal article" date="2019" name="Int. J. Syst. Evol. Microbiol.">
        <title>The Global Catalogue of Microorganisms (GCM) 10K type strain sequencing project: providing services to taxonomists for standard genome sequencing and annotation.</title>
        <authorList>
            <consortium name="The Broad Institute Genomics Platform"/>
            <consortium name="The Broad Institute Genome Sequencing Center for Infectious Disease"/>
            <person name="Wu L."/>
            <person name="Ma J."/>
        </authorList>
    </citation>
    <scope>NUCLEOTIDE SEQUENCE [LARGE SCALE GENOMIC DNA]</scope>
    <source>
        <strain evidence="3">JCM 17543</strain>
    </source>
</reference>
<organism evidence="2 3">
    <name type="scientific">Sphingomonas limnosediminicola</name>
    <dbReference type="NCBI Taxonomy" id="940133"/>
    <lineage>
        <taxon>Bacteria</taxon>
        <taxon>Pseudomonadati</taxon>
        <taxon>Pseudomonadota</taxon>
        <taxon>Alphaproteobacteria</taxon>
        <taxon>Sphingomonadales</taxon>
        <taxon>Sphingomonadaceae</taxon>
        <taxon>Sphingomonas</taxon>
    </lineage>
</organism>
<dbReference type="Proteomes" id="UP001500827">
    <property type="component" value="Unassembled WGS sequence"/>
</dbReference>
<evidence type="ECO:0000313" key="2">
    <source>
        <dbReference type="EMBL" id="GAA3902503.1"/>
    </source>
</evidence>
<dbReference type="Pfam" id="PF21834">
    <property type="entry name" value="DUF6894"/>
    <property type="match status" value="1"/>
</dbReference>
<dbReference type="InterPro" id="IPR054189">
    <property type="entry name" value="DUF6894"/>
</dbReference>